<comment type="caution">
    <text evidence="1">The sequence shown here is derived from an EMBL/GenBank/DDBJ whole genome shotgun (WGS) entry which is preliminary data.</text>
</comment>
<proteinExistence type="predicted"/>
<dbReference type="Gene3D" id="3.30.300.20">
    <property type="match status" value="1"/>
</dbReference>
<reference evidence="1 2" key="1">
    <citation type="submission" date="2024-05" db="EMBL/GenBank/DDBJ databases">
        <authorList>
            <person name="Duchaud E."/>
        </authorList>
    </citation>
    <scope>NUCLEOTIDE SEQUENCE [LARGE SCALE GENOMIC DNA]</scope>
    <source>
        <strain evidence="1">Ena-SAMPLE-TAB-13-05-2024-13:56:06:370-140302</strain>
    </source>
</reference>
<gene>
    <name evidence="1" type="ORF">T190607A01A_10708</name>
</gene>
<name>A0ABM9NTK0_9FLAO</name>
<organism evidence="1 2">
    <name type="scientific">Tenacibaculum platacis</name>
    <dbReference type="NCBI Taxonomy" id="3137852"/>
    <lineage>
        <taxon>Bacteria</taxon>
        <taxon>Pseudomonadati</taxon>
        <taxon>Bacteroidota</taxon>
        <taxon>Flavobacteriia</taxon>
        <taxon>Flavobacteriales</taxon>
        <taxon>Flavobacteriaceae</taxon>
        <taxon>Tenacibaculum</taxon>
    </lineage>
</organism>
<dbReference type="InterPro" id="IPR036102">
    <property type="entry name" value="OsmC/Ohrsf"/>
</dbReference>
<dbReference type="Proteomes" id="UP001497416">
    <property type="component" value="Unassembled WGS sequence"/>
</dbReference>
<dbReference type="EMBL" id="CAXIXY010000003">
    <property type="protein sequence ID" value="CAL2078511.1"/>
    <property type="molecule type" value="Genomic_DNA"/>
</dbReference>
<dbReference type="SUPFAM" id="SSF82784">
    <property type="entry name" value="OsmC-like"/>
    <property type="match status" value="1"/>
</dbReference>
<keyword evidence="2" id="KW-1185">Reference proteome</keyword>
<evidence type="ECO:0000313" key="1">
    <source>
        <dbReference type="EMBL" id="CAL2078511.1"/>
    </source>
</evidence>
<accession>A0ABM9NTK0</accession>
<dbReference type="Pfam" id="PF02566">
    <property type="entry name" value="OsmC"/>
    <property type="match status" value="1"/>
</dbReference>
<protein>
    <submittedName>
        <fullName evidence="1">Redox protein</fullName>
    </submittedName>
</protein>
<evidence type="ECO:0000313" key="2">
    <source>
        <dbReference type="Proteomes" id="UP001497416"/>
    </source>
</evidence>
<dbReference type="PANTHER" id="PTHR34352:SF1">
    <property type="entry name" value="PROTEIN YHFA"/>
    <property type="match status" value="1"/>
</dbReference>
<sequence>MASNIVTTEWKKNLLFKSDNPNGAQVLMDTSFANGGNEVGASPKALMLSSLAGCSGLDVVMIAEKMRTSFEDLRIVVEANLTDEHPKYYDKVHVKYFFEGKDLDQEKLTKVVSLSIDKYCGVMEMFRQFATVTTEIIFNS</sequence>
<dbReference type="RefSeq" id="WP_348710371.1">
    <property type="nucleotide sequence ID" value="NZ_CAXIXW010000011.1"/>
</dbReference>
<dbReference type="InterPro" id="IPR015946">
    <property type="entry name" value="KH_dom-like_a/b"/>
</dbReference>
<dbReference type="PANTHER" id="PTHR34352">
    <property type="entry name" value="PROTEIN YHFA"/>
    <property type="match status" value="1"/>
</dbReference>
<dbReference type="InterPro" id="IPR003718">
    <property type="entry name" value="OsmC/Ohr_fam"/>
</dbReference>